<dbReference type="Gene3D" id="3.30.70.240">
    <property type="match status" value="1"/>
</dbReference>
<evidence type="ECO:0000259" key="3">
    <source>
        <dbReference type="Pfam" id="PF09377"/>
    </source>
</evidence>
<dbReference type="InterPro" id="IPR037188">
    <property type="entry name" value="Sdo1/SBDS_central_sf"/>
</dbReference>
<proteinExistence type="inferred from homology"/>
<evidence type="ECO:0000256" key="1">
    <source>
        <dbReference type="ARBA" id="ARBA00007433"/>
    </source>
</evidence>
<dbReference type="InterPro" id="IPR019783">
    <property type="entry name" value="SDO1/SBDS_N"/>
</dbReference>
<dbReference type="GO" id="GO:0042256">
    <property type="term" value="P:cytosolic ribosome assembly"/>
    <property type="evidence" value="ECO:0007669"/>
    <property type="project" value="InterPro"/>
</dbReference>
<dbReference type="Pfam" id="PF20268">
    <property type="entry name" value="SBDS_C"/>
    <property type="match status" value="1"/>
</dbReference>
<organism evidence="5 6">
    <name type="scientific">Methanoliparum thermophilum</name>
    <dbReference type="NCBI Taxonomy" id="2491083"/>
    <lineage>
        <taxon>Archaea</taxon>
        <taxon>Methanobacteriati</taxon>
        <taxon>Methanobacteriota</taxon>
        <taxon>Candidatus Methanoliparia</taxon>
        <taxon>Candidatus Methanoliparales</taxon>
        <taxon>Candidatus Methanoliparaceae</taxon>
        <taxon>Candidatus Methanoliparum</taxon>
    </lineage>
</organism>
<dbReference type="NCBIfam" id="TIGR00291">
    <property type="entry name" value="RNA_SBDS"/>
    <property type="match status" value="1"/>
</dbReference>
<evidence type="ECO:0000313" key="6">
    <source>
        <dbReference type="Proteomes" id="UP000317158"/>
    </source>
</evidence>
<dbReference type="InterPro" id="IPR018978">
    <property type="entry name" value="SDO1/SBDS_central"/>
</dbReference>
<reference evidence="5 6" key="1">
    <citation type="journal article" date="2019" name="Nat. Microbiol.">
        <title>Wide diversity of methane and short-chain alkane metabolisms in uncultured archaea.</title>
        <authorList>
            <person name="Borrel G."/>
            <person name="Adam P.S."/>
            <person name="McKay L.J."/>
            <person name="Chen L.X."/>
            <person name="Sierra-Garcia I.N."/>
            <person name="Sieber C.M."/>
            <person name="Letourneur Q."/>
            <person name="Ghozlane A."/>
            <person name="Andersen G.L."/>
            <person name="Li W.J."/>
            <person name="Hallam S.J."/>
            <person name="Muyzer G."/>
            <person name="de Oliveira V.M."/>
            <person name="Inskeep W.P."/>
            <person name="Banfield J.F."/>
            <person name="Gribaldo S."/>
        </authorList>
    </citation>
    <scope>NUCLEOTIDE SEQUENCE [LARGE SCALE GENOMIC DNA]</scope>
    <source>
        <strain evidence="5">NM1a</strain>
    </source>
</reference>
<dbReference type="PANTHER" id="PTHR10927">
    <property type="entry name" value="RIBOSOME MATURATION PROTEIN SBDS"/>
    <property type="match status" value="1"/>
</dbReference>
<dbReference type="Proteomes" id="UP000317158">
    <property type="component" value="Unassembled WGS sequence"/>
</dbReference>
<dbReference type="SUPFAM" id="SSF89895">
    <property type="entry name" value="FYSH domain"/>
    <property type="match status" value="1"/>
</dbReference>
<dbReference type="SUPFAM" id="SSF54980">
    <property type="entry name" value="EF-G C-terminal domain-like"/>
    <property type="match status" value="1"/>
</dbReference>
<gene>
    <name evidence="5" type="ORF">EF806_06075</name>
</gene>
<dbReference type="Gene3D" id="1.10.10.900">
    <property type="entry name" value="SBDS protein C-terminal domain, subdomain 1"/>
    <property type="match status" value="1"/>
</dbReference>
<feature type="domain" description="Ribosome maturation protein SDO1/SBDS central" evidence="3">
    <location>
        <begin position="104"/>
        <end position="164"/>
    </location>
</feature>
<dbReference type="Pfam" id="PF09377">
    <property type="entry name" value="SBDS_domain_II"/>
    <property type="match status" value="1"/>
</dbReference>
<dbReference type="InterPro" id="IPR036786">
    <property type="entry name" value="Ribosome_mat_SBDS_N_sf"/>
</dbReference>
<dbReference type="Pfam" id="PF01172">
    <property type="entry name" value="SBDS_N"/>
    <property type="match status" value="1"/>
</dbReference>
<protein>
    <submittedName>
        <fullName evidence="5">Ribosome assembly factor SBDS</fullName>
    </submittedName>
</protein>
<comment type="similarity">
    <text evidence="1">Belongs to the SDO1/SBDS family.</text>
</comment>
<evidence type="ECO:0000313" key="5">
    <source>
        <dbReference type="EMBL" id="RZN63803.1"/>
    </source>
</evidence>
<sequence>MVTLDDSIIVRYKGYGKKFEIFADPDLAFALRTREIEDVDLDKLLAVEEIFENAQEGKRASREDLLEVFKTDDIYDVAKKIIEKGELGLTAKQRKDMQDRKKMQIISLIAKDAINPQTNTPHPPARIERAIEEAKVNIDPFKNTEELLKEVIKAIRPIIPIKFEKLKIAVKIPPEYAGRSYGAIANFANIKREEWGADGSWMALVEVSASLQSEFYGLVNKLTRGEGEVKLIKDLSGKK</sequence>
<feature type="domain" description="Ribosome maturation protein SDO1/SBDS C-terminal" evidence="4">
    <location>
        <begin position="167"/>
        <end position="233"/>
    </location>
</feature>
<comment type="caution">
    <text evidence="5">The sequence shown here is derived from an EMBL/GenBank/DDBJ whole genome shotgun (WGS) entry which is preliminary data.</text>
</comment>
<feature type="domain" description="Ribosome maturation protein SDO1/SBDS N-terminal" evidence="2">
    <location>
        <begin position="8"/>
        <end position="95"/>
    </location>
</feature>
<accession>A0A520KQH2</accession>
<dbReference type="InterPro" id="IPR039100">
    <property type="entry name" value="Sdo1/SBDS-like"/>
</dbReference>
<evidence type="ECO:0000259" key="4">
    <source>
        <dbReference type="Pfam" id="PF20268"/>
    </source>
</evidence>
<dbReference type="EMBL" id="RXIF01000012">
    <property type="protein sequence ID" value="RZN63803.1"/>
    <property type="molecule type" value="Genomic_DNA"/>
</dbReference>
<dbReference type="Gene3D" id="3.30.1250.10">
    <property type="entry name" value="Ribosome maturation protein SBDS, N-terminal domain"/>
    <property type="match status" value="1"/>
</dbReference>
<dbReference type="InterPro" id="IPR035647">
    <property type="entry name" value="EFG_III/V"/>
</dbReference>
<dbReference type="PANTHER" id="PTHR10927:SF4">
    <property type="entry name" value="RIBOSOME MATURATION PROTEIN SDO1 HOMOLOG"/>
    <property type="match status" value="1"/>
</dbReference>
<dbReference type="InterPro" id="IPR002140">
    <property type="entry name" value="Sdo1/SBDS"/>
</dbReference>
<dbReference type="SUPFAM" id="SSF109728">
    <property type="entry name" value="Hypothetical protein AF0491, middle domain"/>
    <property type="match status" value="1"/>
</dbReference>
<dbReference type="InterPro" id="IPR046928">
    <property type="entry name" value="SDO1/SBDS_C"/>
</dbReference>
<dbReference type="AlphaFoldDB" id="A0A520KQH2"/>
<evidence type="ECO:0000259" key="2">
    <source>
        <dbReference type="Pfam" id="PF01172"/>
    </source>
</evidence>
<name>A0A520KQH2_METT2</name>